<dbReference type="EMBL" id="CCND01000049">
    <property type="protein sequence ID" value="CDX62361.1"/>
    <property type="molecule type" value="Genomic_DNA"/>
</dbReference>
<protein>
    <submittedName>
        <fullName evidence="1">Uncharacterized protein</fullName>
    </submittedName>
</protein>
<evidence type="ECO:0000313" key="2">
    <source>
        <dbReference type="Proteomes" id="UP000182888"/>
    </source>
</evidence>
<dbReference type="Proteomes" id="UP000182888">
    <property type="component" value="Unassembled WGS sequence"/>
</dbReference>
<dbReference type="AlphaFoldDB" id="A0A0K2W5X5"/>
<organism evidence="1 2">
    <name type="scientific">Mesorhizobium plurifarium</name>
    <dbReference type="NCBI Taxonomy" id="69974"/>
    <lineage>
        <taxon>Bacteria</taxon>
        <taxon>Pseudomonadati</taxon>
        <taxon>Pseudomonadota</taxon>
        <taxon>Alphaproteobacteria</taxon>
        <taxon>Hyphomicrobiales</taxon>
        <taxon>Phyllobacteriaceae</taxon>
        <taxon>Mesorhizobium</taxon>
    </lineage>
</organism>
<accession>A0A0K2W5X5</accession>
<sequence>MTSRSETQTYVNNFRRNIAPHLAPNFGIAATVYEVPSQGGIVEFNIAAIPNRDEFISKYNSLDAALSNIKQSAFGGNLKAFKFSGTNTIVEGNRIIFIKDNNKSEWSEIAAAKDVKNVLFQISQRSHHR</sequence>
<reference evidence="2" key="1">
    <citation type="submission" date="2014-08" db="EMBL/GenBank/DDBJ databases">
        <authorList>
            <person name="Edwards T."/>
        </authorList>
    </citation>
    <scope>NUCLEOTIDE SEQUENCE [LARGE SCALE GENOMIC DNA]</scope>
</reference>
<name>A0A0K2W5X5_MESPL</name>
<gene>
    <name evidence="1" type="ORF">MPL1032_60022</name>
</gene>
<evidence type="ECO:0000313" key="1">
    <source>
        <dbReference type="EMBL" id="CDX62361.1"/>
    </source>
</evidence>
<proteinExistence type="predicted"/>